<dbReference type="Pfam" id="PF04403">
    <property type="entry name" value="PqiA"/>
    <property type="match status" value="1"/>
</dbReference>
<organism evidence="2 3">
    <name type="scientific">Lentisphaera profundi</name>
    <dbReference type="NCBI Taxonomy" id="1658616"/>
    <lineage>
        <taxon>Bacteria</taxon>
        <taxon>Pseudomonadati</taxon>
        <taxon>Lentisphaerota</taxon>
        <taxon>Lentisphaeria</taxon>
        <taxon>Lentisphaerales</taxon>
        <taxon>Lentisphaeraceae</taxon>
        <taxon>Lentisphaera</taxon>
    </lineage>
</organism>
<dbReference type="EMBL" id="CP117811">
    <property type="protein sequence ID" value="WDE95846.1"/>
    <property type="molecule type" value="Genomic_DNA"/>
</dbReference>
<evidence type="ECO:0000313" key="3">
    <source>
        <dbReference type="Proteomes" id="UP001214250"/>
    </source>
</evidence>
<keyword evidence="1" id="KW-1133">Transmembrane helix</keyword>
<dbReference type="RefSeq" id="WP_274149672.1">
    <property type="nucleotide sequence ID" value="NZ_CP117811.1"/>
</dbReference>
<keyword evidence="3" id="KW-1185">Reference proteome</keyword>
<proteinExistence type="predicted"/>
<feature type="transmembrane region" description="Helical" evidence="1">
    <location>
        <begin position="42"/>
        <end position="68"/>
    </location>
</feature>
<name>A0ABY7VSM4_9BACT</name>
<accession>A0ABY7VSM4</accession>
<keyword evidence="1" id="KW-0472">Membrane</keyword>
<evidence type="ECO:0000256" key="1">
    <source>
        <dbReference type="SAM" id="Phobius"/>
    </source>
</evidence>
<sequence length="199" mass="22769">MKKTACKDCGLVIEIESFDATHQYSCPRCKSVFYRPGESFDLVLMMAISAFLFFIPTLFLPILTLTIMGQSHSVTLLEAVLFFFHDGYYVIAIIASSVGVFIPLVLLFMIMMLIIPAKIGKPIRKLKGLFRYYEHLLPWSMAEVYLVSIFVAIVKLAGMATLKLDVGLVLFVFFLLSYYVTVTWFNAEDLWNHYDELED</sequence>
<evidence type="ECO:0000313" key="2">
    <source>
        <dbReference type="EMBL" id="WDE95846.1"/>
    </source>
</evidence>
<feature type="transmembrane region" description="Helical" evidence="1">
    <location>
        <begin position="88"/>
        <end position="115"/>
    </location>
</feature>
<protein>
    <submittedName>
        <fullName evidence="2">Paraquat-inducible protein A</fullName>
    </submittedName>
</protein>
<keyword evidence="1" id="KW-0812">Transmembrane</keyword>
<reference evidence="2 3" key="1">
    <citation type="submission" date="2023-02" db="EMBL/GenBank/DDBJ databases">
        <title>Genome sequence of Lentisphaera profundi SAORIC-696.</title>
        <authorList>
            <person name="Kim e."/>
            <person name="Cho J.-C."/>
            <person name="Choi A."/>
            <person name="Kang I."/>
        </authorList>
    </citation>
    <scope>NUCLEOTIDE SEQUENCE [LARGE SCALE GENOMIC DNA]</scope>
    <source>
        <strain evidence="2 3">SAORIC-696</strain>
    </source>
</reference>
<gene>
    <name evidence="2" type="ORF">PQO03_08970</name>
</gene>
<dbReference type="Proteomes" id="UP001214250">
    <property type="component" value="Chromosome 1"/>
</dbReference>
<feature type="transmembrane region" description="Helical" evidence="1">
    <location>
        <begin position="166"/>
        <end position="185"/>
    </location>
</feature>
<dbReference type="InterPro" id="IPR007498">
    <property type="entry name" value="PqiA-like"/>
</dbReference>
<feature type="transmembrane region" description="Helical" evidence="1">
    <location>
        <begin position="136"/>
        <end position="154"/>
    </location>
</feature>